<dbReference type="PANTHER" id="PTHR33967:SF1">
    <property type="entry name" value="RAGULATOR COMPLEX PROTEIN LAMTOR4"/>
    <property type="match status" value="1"/>
</dbReference>
<dbReference type="GO" id="GO:0071230">
    <property type="term" value="P:cellular response to amino acid stimulus"/>
    <property type="evidence" value="ECO:0007669"/>
    <property type="project" value="InterPro"/>
</dbReference>
<dbReference type="InterPro" id="IPR034601">
    <property type="entry name" value="LAMTOR4"/>
</dbReference>
<gene>
    <name evidence="5" type="ORF">BIW11_05066</name>
</gene>
<dbReference type="InParanoid" id="A0A1V9Y3W8"/>
<reference evidence="5 6" key="1">
    <citation type="journal article" date="2017" name="Gigascience">
        <title>Draft genome of the honey bee ectoparasitic mite, Tropilaelaps mercedesae, is shaped by the parasitic life history.</title>
        <authorList>
            <person name="Dong X."/>
            <person name="Armstrong S.D."/>
            <person name="Xia D."/>
            <person name="Makepeace B.L."/>
            <person name="Darby A.C."/>
            <person name="Kadowaki T."/>
        </authorList>
    </citation>
    <scope>NUCLEOTIDE SEQUENCE [LARGE SCALE GENOMIC DNA]</scope>
    <source>
        <strain evidence="5">Wuxi-XJTLU</strain>
    </source>
</reference>
<name>A0A1V9Y3W8_9ACAR</name>
<protein>
    <recommendedName>
        <fullName evidence="4">Late endosomal/lysosomal adaptor and MAPK and MTOR activator 4</fullName>
    </recommendedName>
</protein>
<evidence type="ECO:0000313" key="6">
    <source>
        <dbReference type="Proteomes" id="UP000192247"/>
    </source>
</evidence>
<dbReference type="STRING" id="418985.A0A1V9Y3W8"/>
<dbReference type="GO" id="GO:0071986">
    <property type="term" value="C:Ragulator complex"/>
    <property type="evidence" value="ECO:0007669"/>
    <property type="project" value="InterPro"/>
</dbReference>
<organism evidence="5 6">
    <name type="scientific">Tropilaelaps mercedesae</name>
    <dbReference type="NCBI Taxonomy" id="418985"/>
    <lineage>
        <taxon>Eukaryota</taxon>
        <taxon>Metazoa</taxon>
        <taxon>Ecdysozoa</taxon>
        <taxon>Arthropoda</taxon>
        <taxon>Chelicerata</taxon>
        <taxon>Arachnida</taxon>
        <taxon>Acari</taxon>
        <taxon>Parasitiformes</taxon>
        <taxon>Mesostigmata</taxon>
        <taxon>Gamasina</taxon>
        <taxon>Dermanyssoidea</taxon>
        <taxon>Laelapidae</taxon>
        <taxon>Tropilaelaps</taxon>
    </lineage>
</organism>
<dbReference type="PANTHER" id="PTHR33967">
    <property type="entry name" value="RAGULATOR COMPLEX PROTEIN LAMTOR4"/>
    <property type="match status" value="1"/>
</dbReference>
<proteinExistence type="inferred from homology"/>
<sequence>MYSNLAKAPDTLGQIVMTGDAAIVQSSGDFENNEEVAQTVFRMVHCASRDDLLPKECSGAGDGIKRMCVYLQDYYITVILNQQRIHIIKRKYAHQSDGGP</sequence>
<evidence type="ECO:0000256" key="2">
    <source>
        <dbReference type="ARBA" id="ARBA00010627"/>
    </source>
</evidence>
<dbReference type="EMBL" id="MNPL01000016">
    <property type="protein sequence ID" value="OQR80420.1"/>
    <property type="molecule type" value="Genomic_DNA"/>
</dbReference>
<evidence type="ECO:0000256" key="4">
    <source>
        <dbReference type="ARBA" id="ARBA00032690"/>
    </source>
</evidence>
<keyword evidence="3" id="KW-0458">Lysosome</keyword>
<dbReference type="AlphaFoldDB" id="A0A1V9Y3W8"/>
<comment type="subcellular location">
    <subcellularLocation>
        <location evidence="1">Lysosome</location>
    </subcellularLocation>
</comment>
<comment type="caution">
    <text evidence="5">The sequence shown here is derived from an EMBL/GenBank/DDBJ whole genome shotgun (WGS) entry which is preliminary data.</text>
</comment>
<accession>A0A1V9Y3W8</accession>
<comment type="similarity">
    <text evidence="2">Belongs to the LAMTOR4 family.</text>
</comment>
<dbReference type="GO" id="GO:0005085">
    <property type="term" value="F:guanyl-nucleotide exchange factor activity"/>
    <property type="evidence" value="ECO:0007669"/>
    <property type="project" value="TreeGrafter"/>
</dbReference>
<dbReference type="FunCoup" id="A0A1V9Y3W8">
    <property type="interactions" value="536"/>
</dbReference>
<keyword evidence="6" id="KW-1185">Reference proteome</keyword>
<dbReference type="OrthoDB" id="275011at2759"/>
<dbReference type="GO" id="GO:0032008">
    <property type="term" value="P:positive regulation of TOR signaling"/>
    <property type="evidence" value="ECO:0007669"/>
    <property type="project" value="InterPro"/>
</dbReference>
<dbReference type="Proteomes" id="UP000192247">
    <property type="component" value="Unassembled WGS sequence"/>
</dbReference>
<evidence type="ECO:0000256" key="3">
    <source>
        <dbReference type="ARBA" id="ARBA00023228"/>
    </source>
</evidence>
<evidence type="ECO:0000313" key="5">
    <source>
        <dbReference type="EMBL" id="OQR80420.1"/>
    </source>
</evidence>
<evidence type="ECO:0000256" key="1">
    <source>
        <dbReference type="ARBA" id="ARBA00004371"/>
    </source>
</evidence>
<dbReference type="GO" id="GO:0005764">
    <property type="term" value="C:lysosome"/>
    <property type="evidence" value="ECO:0007669"/>
    <property type="project" value="UniProtKB-SubCell"/>
</dbReference>